<evidence type="ECO:0000256" key="2">
    <source>
        <dbReference type="SAM" id="Phobius"/>
    </source>
</evidence>
<keyword evidence="2" id="KW-1133">Transmembrane helix</keyword>
<reference evidence="4 5" key="1">
    <citation type="journal article" date="2019" name="Int. J. Syst. Evol. Microbiol.">
        <title>The Global Catalogue of Microorganisms (GCM) 10K type strain sequencing project: providing services to taxonomists for standard genome sequencing and annotation.</title>
        <authorList>
            <consortium name="The Broad Institute Genomics Platform"/>
            <consortium name="The Broad Institute Genome Sequencing Center for Infectious Disease"/>
            <person name="Wu L."/>
            <person name="Ma J."/>
        </authorList>
    </citation>
    <scope>NUCLEOTIDE SEQUENCE [LARGE SCALE GENOMIC DNA]</scope>
    <source>
        <strain evidence="4 5">JCM 17504</strain>
    </source>
</reference>
<evidence type="ECO:0000313" key="5">
    <source>
        <dbReference type="Proteomes" id="UP001501729"/>
    </source>
</evidence>
<comment type="caution">
    <text evidence="4">The sequence shown here is derived from an EMBL/GenBank/DDBJ whole genome shotgun (WGS) entry which is preliminary data.</text>
</comment>
<dbReference type="InterPro" id="IPR016047">
    <property type="entry name" value="M23ase_b-sheet_dom"/>
</dbReference>
<evidence type="ECO:0000313" key="4">
    <source>
        <dbReference type="EMBL" id="GAA5058907.1"/>
    </source>
</evidence>
<keyword evidence="5" id="KW-1185">Reference proteome</keyword>
<dbReference type="Gene3D" id="2.70.70.10">
    <property type="entry name" value="Glucose Permease (Domain IIA)"/>
    <property type="match status" value="1"/>
</dbReference>
<keyword evidence="2" id="KW-0472">Membrane</keyword>
<dbReference type="Proteomes" id="UP001501729">
    <property type="component" value="Unassembled WGS sequence"/>
</dbReference>
<keyword evidence="2" id="KW-0812">Transmembrane</keyword>
<name>A0AAV3UMQ5_9EURY</name>
<organism evidence="4 5">
    <name type="scientific">Haladaptatus pallidirubidus</name>
    <dbReference type="NCBI Taxonomy" id="1008152"/>
    <lineage>
        <taxon>Archaea</taxon>
        <taxon>Methanobacteriati</taxon>
        <taxon>Methanobacteriota</taxon>
        <taxon>Stenosarchaea group</taxon>
        <taxon>Halobacteria</taxon>
        <taxon>Halobacteriales</taxon>
        <taxon>Haladaptataceae</taxon>
        <taxon>Haladaptatus</taxon>
    </lineage>
</organism>
<proteinExistence type="predicted"/>
<dbReference type="GO" id="GO:0004222">
    <property type="term" value="F:metalloendopeptidase activity"/>
    <property type="evidence" value="ECO:0007669"/>
    <property type="project" value="TreeGrafter"/>
</dbReference>
<feature type="domain" description="M23ase beta-sheet core" evidence="3">
    <location>
        <begin position="184"/>
        <end position="278"/>
    </location>
</feature>
<dbReference type="PANTHER" id="PTHR21666:SF270">
    <property type="entry name" value="MUREIN HYDROLASE ACTIVATOR ENVC"/>
    <property type="match status" value="1"/>
</dbReference>
<feature type="transmembrane region" description="Helical" evidence="2">
    <location>
        <begin position="40"/>
        <end position="59"/>
    </location>
</feature>
<feature type="region of interest" description="Disordered" evidence="1">
    <location>
        <begin position="300"/>
        <end position="338"/>
    </location>
</feature>
<dbReference type="CDD" id="cd12797">
    <property type="entry name" value="M23_peptidase"/>
    <property type="match status" value="1"/>
</dbReference>
<dbReference type="EMBL" id="BAABKX010000015">
    <property type="protein sequence ID" value="GAA5058907.1"/>
    <property type="molecule type" value="Genomic_DNA"/>
</dbReference>
<feature type="transmembrane region" description="Helical" evidence="2">
    <location>
        <begin position="80"/>
        <end position="107"/>
    </location>
</feature>
<gene>
    <name evidence="4" type="ORF">GCM10025751_42530</name>
</gene>
<dbReference type="Pfam" id="PF01551">
    <property type="entry name" value="Peptidase_M23"/>
    <property type="match status" value="1"/>
</dbReference>
<protein>
    <recommendedName>
        <fullName evidence="3">M23ase beta-sheet core domain-containing protein</fullName>
    </recommendedName>
</protein>
<accession>A0AAV3UMQ5</accession>
<sequence length="338" mass="37849">MIADALHSLRSSLRRIDPITVSYLGVLGIPSYFVDSLEPLRIFMLFWLFGLWPLVSLLLPTSDEESAVEFDADWRWRGRFLASNLLVMVNPFILAQSIGQLVGYVLVLSTYLGRPPAPERFDQRTDLTLPFSGTWMVVNGGVKKEDSHSWGIISQRYAYDFVITEDDGRTHEGSGATAEEYFCYGEPMLAPADGTVVDTKDGHRDSPYFRGLLDPLQRDLRGNYATIRHAENEYSVLAHLQAGSVTVEEGEKVERGEQIGRCGHSGNSTEPHLHFQLQDRPSFFFSAGLPITFDNVEIEGEKGREADGERRGTRTSIREGQRVTAAESSGTRISERQV</sequence>
<dbReference type="InterPro" id="IPR050570">
    <property type="entry name" value="Cell_wall_metabolism_enzyme"/>
</dbReference>
<feature type="compositionally biased region" description="Basic and acidic residues" evidence="1">
    <location>
        <begin position="300"/>
        <end position="321"/>
    </location>
</feature>
<evidence type="ECO:0000256" key="1">
    <source>
        <dbReference type="SAM" id="MobiDB-lite"/>
    </source>
</evidence>
<dbReference type="InterPro" id="IPR011055">
    <property type="entry name" value="Dup_hybrid_motif"/>
</dbReference>
<dbReference type="AlphaFoldDB" id="A0AAV3UMQ5"/>
<evidence type="ECO:0000259" key="3">
    <source>
        <dbReference type="Pfam" id="PF01551"/>
    </source>
</evidence>
<dbReference type="PANTHER" id="PTHR21666">
    <property type="entry name" value="PEPTIDASE-RELATED"/>
    <property type="match status" value="1"/>
</dbReference>
<dbReference type="SUPFAM" id="SSF51261">
    <property type="entry name" value="Duplicated hybrid motif"/>
    <property type="match status" value="1"/>
</dbReference>